<comment type="caution">
    <text evidence="2">The sequence shown here is derived from an EMBL/GenBank/DDBJ whole genome shotgun (WGS) entry which is preliminary data.</text>
</comment>
<dbReference type="PANTHER" id="PTHR38454:SF1">
    <property type="entry name" value="INTEGRAL MEMBRANE PROTEIN"/>
    <property type="match status" value="1"/>
</dbReference>
<protein>
    <submittedName>
        <fullName evidence="2">Copper ABC transporter permease</fullName>
    </submittedName>
</protein>
<keyword evidence="3" id="KW-1185">Reference proteome</keyword>
<keyword evidence="1" id="KW-0812">Transmembrane</keyword>
<keyword evidence="1" id="KW-1133">Transmembrane helix</keyword>
<feature type="transmembrane region" description="Helical" evidence="1">
    <location>
        <begin position="440"/>
        <end position="462"/>
    </location>
</feature>
<accession>A0A916Q8C3</accession>
<dbReference type="AlphaFoldDB" id="A0A916Q8C3"/>
<dbReference type="Proteomes" id="UP000613208">
    <property type="component" value="Unassembled WGS sequence"/>
</dbReference>
<dbReference type="EMBL" id="BLYI01000023">
    <property type="protein sequence ID" value="GFO84431.1"/>
    <property type="molecule type" value="Genomic_DNA"/>
</dbReference>
<feature type="transmembrane region" description="Helical" evidence="1">
    <location>
        <begin position="325"/>
        <end position="344"/>
    </location>
</feature>
<feature type="transmembrane region" description="Helical" evidence="1">
    <location>
        <begin position="12"/>
        <end position="32"/>
    </location>
</feature>
<proteinExistence type="predicted"/>
<feature type="transmembrane region" description="Helical" evidence="1">
    <location>
        <begin position="356"/>
        <end position="373"/>
    </location>
</feature>
<feature type="transmembrane region" description="Helical" evidence="1">
    <location>
        <begin position="295"/>
        <end position="313"/>
    </location>
</feature>
<feature type="transmembrane region" description="Helical" evidence="1">
    <location>
        <begin position="159"/>
        <end position="175"/>
    </location>
</feature>
<evidence type="ECO:0000313" key="2">
    <source>
        <dbReference type="EMBL" id="GFO84431.1"/>
    </source>
</evidence>
<feature type="transmembrane region" description="Helical" evidence="1">
    <location>
        <begin position="187"/>
        <end position="216"/>
    </location>
</feature>
<gene>
    <name evidence="2" type="ORF">ANBU17_07780</name>
</gene>
<evidence type="ECO:0000256" key="1">
    <source>
        <dbReference type="SAM" id="Phobius"/>
    </source>
</evidence>
<sequence>MTEKIKNILKNHKYLIGAFLIPFLIMEIIAVLQEVQPFGTQSFLIVDALHQYLPFFADYQEKLQSADSLFYSFHGGLGYNFWGLWAYYLSSPLNLIIIFFPKDMLNMVLSHLLIIKIALCCFTAAFYFYKRRGKEEFSIIVFGMAYGFSSYIVGYSWNIMWLEVMILLPVILYGFDKMMQGKGWRTYCAALFLSLWCNFYMSFMTCLFLVLWFLFYEHSGMKAFFKNGIRFALCSLLSAAMAAIVLVPAYIGIMKTSSAQLEFPEDLWYGTFGNIFSRHFLGTTPLTMSVDDSDINLYCGILTLLMALFYLLSGQIRKSIRIRKLILLAFLFLSFNMPVLGYIWHGFHNQYGIPNRFAFLYIFLLISMAYDGYRVFMENGRGQVWKIYLSFAGLCILSGIAAYTAEKEIEQKAILWTAGIGIVYLLIFGLYQTKILRKKIAAGILCTVFAGEITAMTVTGFIENGTIDVSDYYQDTQDIQTIKETYDKEDENRIDLASGRMLDESIWHTLNCMTLFGSTAQGSVVDIMDQLGFYTGVNEYLYEGATPFTNNLFSMRYQIYRPYDSRPTAFQPVDTVGNLTVYENPYDTSIGYGMSADVTKNWDYGSLNPFYVQNSLVEQAYGIDDLFDLLQTPQPELNNCRIVSDNGQGEYVIENETAMTDNVTFTIVAEKDEEMYLHFDCGQAENTVIERNGEQIMSGRLNGQILYLGHMEEGEEAKVRIQLEEGTDSTGILRLTLASLDESVMSDVYGEMESQSFKMTKHESSRVEGNITMKEDGIVFFSMPYDEGWKVMVDGKETKAQAVGDAFLGVPVSEGEHEIVLTYRSPGFAAGAVLTGAGFVIFVLITILENRKKKIMKLRKFYHGKYDTLEERKGGTGYEENIC</sequence>
<dbReference type="RefSeq" id="WP_201310176.1">
    <property type="nucleotide sequence ID" value="NZ_BLYI01000023.1"/>
</dbReference>
<organism evidence="2 3">
    <name type="scientific">Anaerostipes butyraticus</name>
    <dbReference type="NCBI Taxonomy" id="645466"/>
    <lineage>
        <taxon>Bacteria</taxon>
        <taxon>Bacillati</taxon>
        <taxon>Bacillota</taxon>
        <taxon>Clostridia</taxon>
        <taxon>Lachnospirales</taxon>
        <taxon>Lachnospiraceae</taxon>
        <taxon>Anaerostipes</taxon>
    </lineage>
</organism>
<dbReference type="Pfam" id="PF09586">
    <property type="entry name" value="YfhO"/>
    <property type="match status" value="1"/>
</dbReference>
<feature type="transmembrane region" description="Helical" evidence="1">
    <location>
        <begin position="385"/>
        <end position="402"/>
    </location>
</feature>
<keyword evidence="1" id="KW-0472">Membrane</keyword>
<feature type="transmembrane region" description="Helical" evidence="1">
    <location>
        <begin position="136"/>
        <end position="153"/>
    </location>
</feature>
<name>A0A916Q8C3_9FIRM</name>
<dbReference type="InterPro" id="IPR018580">
    <property type="entry name" value="Uncharacterised_YfhO"/>
</dbReference>
<dbReference type="PANTHER" id="PTHR38454">
    <property type="entry name" value="INTEGRAL MEMBRANE PROTEIN-RELATED"/>
    <property type="match status" value="1"/>
</dbReference>
<reference evidence="2" key="1">
    <citation type="submission" date="2020-06" db="EMBL/GenBank/DDBJ databases">
        <title>Characterization of fructooligosaccharide metabolism and fructooligosaccharide-degrading enzymes in human commensal butyrate producers.</title>
        <authorList>
            <person name="Tanno H."/>
            <person name="Fujii T."/>
            <person name="Hirano K."/>
            <person name="Maeno S."/>
            <person name="Tonozuka T."/>
            <person name="Sakamoto M."/>
            <person name="Ohkuma M."/>
            <person name="Tochio T."/>
            <person name="Endo A."/>
        </authorList>
    </citation>
    <scope>NUCLEOTIDE SEQUENCE</scope>
    <source>
        <strain evidence="2">JCM 17466</strain>
    </source>
</reference>
<feature type="transmembrane region" description="Helical" evidence="1">
    <location>
        <begin position="228"/>
        <end position="254"/>
    </location>
</feature>
<evidence type="ECO:0000313" key="3">
    <source>
        <dbReference type="Proteomes" id="UP000613208"/>
    </source>
</evidence>
<feature type="transmembrane region" description="Helical" evidence="1">
    <location>
        <begin position="414"/>
        <end position="431"/>
    </location>
</feature>
<feature type="transmembrane region" description="Helical" evidence="1">
    <location>
        <begin position="828"/>
        <end position="848"/>
    </location>
</feature>
<feature type="transmembrane region" description="Helical" evidence="1">
    <location>
        <begin position="108"/>
        <end position="129"/>
    </location>
</feature>